<dbReference type="KEGG" id="dvi:6630709"/>
<gene>
    <name evidence="2" type="primary">Dvir\GJ22928</name>
    <name evidence="2" type="ORF">Dvir_GJ22928</name>
</gene>
<name>B4LWX5_DROVI</name>
<dbReference type="OMA" id="WPCDVAD"/>
<dbReference type="PhylomeDB" id="B4LWX5"/>
<protein>
    <submittedName>
        <fullName evidence="2">Uncharacterized protein</fullName>
    </submittedName>
</protein>
<dbReference type="EMBL" id="CH940650">
    <property type="protein sequence ID" value="EDW67722.1"/>
    <property type="molecule type" value="Genomic_DNA"/>
</dbReference>
<evidence type="ECO:0000313" key="2">
    <source>
        <dbReference type="EMBL" id="EDW67722.1"/>
    </source>
</evidence>
<feature type="signal peptide" evidence="1">
    <location>
        <begin position="1"/>
        <end position="18"/>
    </location>
</feature>
<evidence type="ECO:0000313" key="3">
    <source>
        <dbReference type="Proteomes" id="UP000008792"/>
    </source>
</evidence>
<keyword evidence="3" id="KW-1185">Reference proteome</keyword>
<dbReference type="InParanoid" id="B4LWX5"/>
<organism evidence="2 3">
    <name type="scientific">Drosophila virilis</name>
    <name type="common">Fruit fly</name>
    <dbReference type="NCBI Taxonomy" id="7244"/>
    <lineage>
        <taxon>Eukaryota</taxon>
        <taxon>Metazoa</taxon>
        <taxon>Ecdysozoa</taxon>
        <taxon>Arthropoda</taxon>
        <taxon>Hexapoda</taxon>
        <taxon>Insecta</taxon>
        <taxon>Pterygota</taxon>
        <taxon>Neoptera</taxon>
        <taxon>Endopterygota</taxon>
        <taxon>Diptera</taxon>
        <taxon>Brachycera</taxon>
        <taxon>Muscomorpha</taxon>
        <taxon>Ephydroidea</taxon>
        <taxon>Drosophilidae</taxon>
        <taxon>Drosophila</taxon>
    </lineage>
</organism>
<keyword evidence="1" id="KW-0732">Signal</keyword>
<evidence type="ECO:0000256" key="1">
    <source>
        <dbReference type="SAM" id="SignalP"/>
    </source>
</evidence>
<feature type="chain" id="PRO_5002816854" evidence="1">
    <location>
        <begin position="19"/>
        <end position="121"/>
    </location>
</feature>
<dbReference type="AlphaFoldDB" id="B4LWX5"/>
<reference evidence="2 3" key="1">
    <citation type="journal article" date="2007" name="Nature">
        <title>Evolution of genes and genomes on the Drosophila phylogeny.</title>
        <authorList>
            <consortium name="Drosophila 12 Genomes Consortium"/>
            <person name="Clark A.G."/>
            <person name="Eisen M.B."/>
            <person name="Smith D.R."/>
            <person name="Bergman C.M."/>
            <person name="Oliver B."/>
            <person name="Markow T.A."/>
            <person name="Kaufman T.C."/>
            <person name="Kellis M."/>
            <person name="Gelbart W."/>
            <person name="Iyer V.N."/>
            <person name="Pollard D.A."/>
            <person name="Sackton T.B."/>
            <person name="Larracuente A.M."/>
            <person name="Singh N.D."/>
            <person name="Abad J.P."/>
            <person name="Abt D.N."/>
            <person name="Adryan B."/>
            <person name="Aguade M."/>
            <person name="Akashi H."/>
            <person name="Anderson W.W."/>
            <person name="Aquadro C.F."/>
            <person name="Ardell D.H."/>
            <person name="Arguello R."/>
            <person name="Artieri C.G."/>
            <person name="Barbash D.A."/>
            <person name="Barker D."/>
            <person name="Barsanti P."/>
            <person name="Batterham P."/>
            <person name="Batzoglou S."/>
            <person name="Begun D."/>
            <person name="Bhutkar A."/>
            <person name="Blanco E."/>
            <person name="Bosak S.A."/>
            <person name="Bradley R.K."/>
            <person name="Brand A.D."/>
            <person name="Brent M.R."/>
            <person name="Brooks A.N."/>
            <person name="Brown R.H."/>
            <person name="Butlin R.K."/>
            <person name="Caggese C."/>
            <person name="Calvi B.R."/>
            <person name="Bernardo de Carvalho A."/>
            <person name="Caspi A."/>
            <person name="Castrezana S."/>
            <person name="Celniker S.E."/>
            <person name="Chang J.L."/>
            <person name="Chapple C."/>
            <person name="Chatterji S."/>
            <person name="Chinwalla A."/>
            <person name="Civetta A."/>
            <person name="Clifton S.W."/>
            <person name="Comeron J.M."/>
            <person name="Costello J.C."/>
            <person name="Coyne J.A."/>
            <person name="Daub J."/>
            <person name="David R.G."/>
            <person name="Delcher A.L."/>
            <person name="Delehaunty K."/>
            <person name="Do C.B."/>
            <person name="Ebling H."/>
            <person name="Edwards K."/>
            <person name="Eickbush T."/>
            <person name="Evans J.D."/>
            <person name="Filipski A."/>
            <person name="Findeiss S."/>
            <person name="Freyhult E."/>
            <person name="Fulton L."/>
            <person name="Fulton R."/>
            <person name="Garcia A.C."/>
            <person name="Gardiner A."/>
            <person name="Garfield D.A."/>
            <person name="Garvin B.E."/>
            <person name="Gibson G."/>
            <person name="Gilbert D."/>
            <person name="Gnerre S."/>
            <person name="Godfrey J."/>
            <person name="Good R."/>
            <person name="Gotea V."/>
            <person name="Gravely B."/>
            <person name="Greenberg A.J."/>
            <person name="Griffiths-Jones S."/>
            <person name="Gross S."/>
            <person name="Guigo R."/>
            <person name="Gustafson E.A."/>
            <person name="Haerty W."/>
            <person name="Hahn M.W."/>
            <person name="Halligan D.L."/>
            <person name="Halpern A.L."/>
            <person name="Halter G.M."/>
            <person name="Han M.V."/>
            <person name="Heger A."/>
            <person name="Hillier L."/>
            <person name="Hinrichs A.S."/>
            <person name="Holmes I."/>
            <person name="Hoskins R.A."/>
            <person name="Hubisz M.J."/>
            <person name="Hultmark D."/>
            <person name="Huntley M.A."/>
            <person name="Jaffe D.B."/>
            <person name="Jagadeeshan S."/>
            <person name="Jeck W.R."/>
            <person name="Johnson J."/>
            <person name="Jones C.D."/>
            <person name="Jordan W.C."/>
            <person name="Karpen G.H."/>
            <person name="Kataoka E."/>
            <person name="Keightley P.D."/>
            <person name="Kheradpour P."/>
            <person name="Kirkness E.F."/>
            <person name="Koerich L.B."/>
            <person name="Kristiansen K."/>
            <person name="Kudrna D."/>
            <person name="Kulathinal R.J."/>
            <person name="Kumar S."/>
            <person name="Kwok R."/>
            <person name="Lander E."/>
            <person name="Langley C.H."/>
            <person name="Lapoint R."/>
            <person name="Lazzaro B.P."/>
            <person name="Lee S.J."/>
            <person name="Levesque L."/>
            <person name="Li R."/>
            <person name="Lin C.F."/>
            <person name="Lin M.F."/>
            <person name="Lindblad-Toh K."/>
            <person name="Llopart A."/>
            <person name="Long M."/>
            <person name="Low L."/>
            <person name="Lozovsky E."/>
            <person name="Lu J."/>
            <person name="Luo M."/>
            <person name="Machado C.A."/>
            <person name="Makalowski W."/>
            <person name="Marzo M."/>
            <person name="Matsuda M."/>
            <person name="Matzkin L."/>
            <person name="McAllister B."/>
            <person name="McBride C.S."/>
            <person name="McKernan B."/>
            <person name="McKernan K."/>
            <person name="Mendez-Lago M."/>
            <person name="Minx P."/>
            <person name="Mollenhauer M.U."/>
            <person name="Montooth K."/>
            <person name="Mount S.M."/>
            <person name="Mu X."/>
            <person name="Myers E."/>
            <person name="Negre B."/>
            <person name="Newfeld S."/>
            <person name="Nielsen R."/>
            <person name="Noor M.A."/>
            <person name="O'Grady P."/>
            <person name="Pachter L."/>
            <person name="Papaceit M."/>
            <person name="Parisi M.J."/>
            <person name="Parisi M."/>
            <person name="Parts L."/>
            <person name="Pedersen J.S."/>
            <person name="Pesole G."/>
            <person name="Phillippy A.M."/>
            <person name="Ponting C.P."/>
            <person name="Pop M."/>
            <person name="Porcelli D."/>
            <person name="Powell J.R."/>
            <person name="Prohaska S."/>
            <person name="Pruitt K."/>
            <person name="Puig M."/>
            <person name="Quesneville H."/>
            <person name="Ram K.R."/>
            <person name="Rand D."/>
            <person name="Rasmussen M.D."/>
            <person name="Reed L.K."/>
            <person name="Reenan R."/>
            <person name="Reily A."/>
            <person name="Remington K.A."/>
            <person name="Rieger T.T."/>
            <person name="Ritchie M.G."/>
            <person name="Robin C."/>
            <person name="Rogers Y.H."/>
            <person name="Rohde C."/>
            <person name="Rozas J."/>
            <person name="Rubenfield M.J."/>
            <person name="Ruiz A."/>
            <person name="Russo S."/>
            <person name="Salzberg S.L."/>
            <person name="Sanchez-Gracia A."/>
            <person name="Saranga D.J."/>
            <person name="Sato H."/>
            <person name="Schaeffer S.W."/>
            <person name="Schatz M.C."/>
            <person name="Schlenke T."/>
            <person name="Schwartz R."/>
            <person name="Segarra C."/>
            <person name="Singh R.S."/>
            <person name="Sirot L."/>
            <person name="Sirota M."/>
            <person name="Sisneros N.B."/>
            <person name="Smith C.D."/>
            <person name="Smith T.F."/>
            <person name="Spieth J."/>
            <person name="Stage D.E."/>
            <person name="Stark A."/>
            <person name="Stephan W."/>
            <person name="Strausberg R.L."/>
            <person name="Strempel S."/>
            <person name="Sturgill D."/>
            <person name="Sutton G."/>
            <person name="Sutton G.G."/>
            <person name="Tao W."/>
            <person name="Teichmann S."/>
            <person name="Tobari Y.N."/>
            <person name="Tomimura Y."/>
            <person name="Tsolas J.M."/>
            <person name="Valente V.L."/>
            <person name="Venter E."/>
            <person name="Venter J.C."/>
            <person name="Vicario S."/>
            <person name="Vieira F.G."/>
            <person name="Vilella A.J."/>
            <person name="Villasante A."/>
            <person name="Walenz B."/>
            <person name="Wang J."/>
            <person name="Wasserman M."/>
            <person name="Watts T."/>
            <person name="Wilson D."/>
            <person name="Wilson R.K."/>
            <person name="Wing R.A."/>
            <person name="Wolfner M.F."/>
            <person name="Wong A."/>
            <person name="Wong G.K."/>
            <person name="Wu C.I."/>
            <person name="Wu G."/>
            <person name="Yamamoto D."/>
            <person name="Yang H.P."/>
            <person name="Yang S.P."/>
            <person name="Yorke J.A."/>
            <person name="Yoshida K."/>
            <person name="Zdobnov E."/>
            <person name="Zhang P."/>
            <person name="Zhang Y."/>
            <person name="Zimin A.V."/>
            <person name="Baldwin J."/>
            <person name="Abdouelleil A."/>
            <person name="Abdulkadir J."/>
            <person name="Abebe A."/>
            <person name="Abera B."/>
            <person name="Abreu J."/>
            <person name="Acer S.C."/>
            <person name="Aftuck L."/>
            <person name="Alexander A."/>
            <person name="An P."/>
            <person name="Anderson E."/>
            <person name="Anderson S."/>
            <person name="Arachi H."/>
            <person name="Azer M."/>
            <person name="Bachantsang P."/>
            <person name="Barry A."/>
            <person name="Bayul T."/>
            <person name="Berlin A."/>
            <person name="Bessette D."/>
            <person name="Bloom T."/>
            <person name="Blye J."/>
            <person name="Boguslavskiy L."/>
            <person name="Bonnet C."/>
            <person name="Boukhgalter B."/>
            <person name="Bourzgui I."/>
            <person name="Brown A."/>
            <person name="Cahill P."/>
            <person name="Channer S."/>
            <person name="Cheshatsang Y."/>
            <person name="Chuda L."/>
            <person name="Citroen M."/>
            <person name="Collymore A."/>
            <person name="Cooke P."/>
            <person name="Costello M."/>
            <person name="D'Aco K."/>
            <person name="Daza R."/>
            <person name="De Haan G."/>
            <person name="DeGray S."/>
            <person name="DeMaso C."/>
            <person name="Dhargay N."/>
            <person name="Dooley K."/>
            <person name="Dooley E."/>
            <person name="Doricent M."/>
            <person name="Dorje P."/>
            <person name="Dorjee K."/>
            <person name="Dupes A."/>
            <person name="Elong R."/>
            <person name="Falk J."/>
            <person name="Farina A."/>
            <person name="Faro S."/>
            <person name="Ferguson D."/>
            <person name="Fisher S."/>
            <person name="Foley C.D."/>
            <person name="Franke A."/>
            <person name="Friedrich D."/>
            <person name="Gadbois L."/>
            <person name="Gearin G."/>
            <person name="Gearin C.R."/>
            <person name="Giannoukos G."/>
            <person name="Goode T."/>
            <person name="Graham J."/>
            <person name="Grandbois E."/>
            <person name="Grewal S."/>
            <person name="Gyaltsen K."/>
            <person name="Hafez N."/>
            <person name="Hagos B."/>
            <person name="Hall J."/>
            <person name="Henson C."/>
            <person name="Hollinger A."/>
            <person name="Honan T."/>
            <person name="Huard M.D."/>
            <person name="Hughes L."/>
            <person name="Hurhula B."/>
            <person name="Husby M.E."/>
            <person name="Kamat A."/>
            <person name="Kanga B."/>
            <person name="Kashin S."/>
            <person name="Khazanovich D."/>
            <person name="Kisner P."/>
            <person name="Lance K."/>
            <person name="Lara M."/>
            <person name="Lee W."/>
            <person name="Lennon N."/>
            <person name="Letendre F."/>
            <person name="LeVine R."/>
            <person name="Lipovsky A."/>
            <person name="Liu X."/>
            <person name="Liu J."/>
            <person name="Liu S."/>
            <person name="Lokyitsang T."/>
            <person name="Lokyitsang Y."/>
            <person name="Lubonja R."/>
            <person name="Lui A."/>
            <person name="MacDonald P."/>
            <person name="Magnisalis V."/>
            <person name="Maru K."/>
            <person name="Matthews C."/>
            <person name="McCusker W."/>
            <person name="McDonough S."/>
            <person name="Mehta T."/>
            <person name="Meldrim J."/>
            <person name="Meneus L."/>
            <person name="Mihai O."/>
            <person name="Mihalev A."/>
            <person name="Mihova T."/>
            <person name="Mittelman R."/>
            <person name="Mlenga V."/>
            <person name="Montmayeur A."/>
            <person name="Mulrain L."/>
            <person name="Navidi A."/>
            <person name="Naylor J."/>
            <person name="Negash T."/>
            <person name="Nguyen T."/>
            <person name="Nguyen N."/>
            <person name="Nicol R."/>
            <person name="Norbu C."/>
            <person name="Norbu N."/>
            <person name="Novod N."/>
            <person name="O'Neill B."/>
            <person name="Osman S."/>
            <person name="Markiewicz E."/>
            <person name="Oyono O.L."/>
            <person name="Patti C."/>
            <person name="Phunkhang P."/>
            <person name="Pierre F."/>
            <person name="Priest M."/>
            <person name="Raghuraman S."/>
            <person name="Rege F."/>
            <person name="Reyes R."/>
            <person name="Rise C."/>
            <person name="Rogov P."/>
            <person name="Ross K."/>
            <person name="Ryan E."/>
            <person name="Settipalli S."/>
            <person name="Shea T."/>
            <person name="Sherpa N."/>
            <person name="Shi L."/>
            <person name="Shih D."/>
            <person name="Sparrow T."/>
            <person name="Spaulding J."/>
            <person name="Stalker J."/>
            <person name="Stange-Thomann N."/>
            <person name="Stavropoulos S."/>
            <person name="Stone C."/>
            <person name="Strader C."/>
            <person name="Tesfaye S."/>
            <person name="Thomson T."/>
            <person name="Thoulutsang Y."/>
            <person name="Thoulutsang D."/>
            <person name="Topham K."/>
            <person name="Topping I."/>
            <person name="Tsamla T."/>
            <person name="Vassiliev H."/>
            <person name="Vo A."/>
            <person name="Wangchuk T."/>
            <person name="Wangdi T."/>
            <person name="Weiand M."/>
            <person name="Wilkinson J."/>
            <person name="Wilson A."/>
            <person name="Yadav S."/>
            <person name="Young G."/>
            <person name="Yu Q."/>
            <person name="Zembek L."/>
            <person name="Zhong D."/>
            <person name="Zimmer A."/>
            <person name="Zwirko Z."/>
            <person name="Jaffe D.B."/>
            <person name="Alvarez P."/>
            <person name="Brockman W."/>
            <person name="Butler J."/>
            <person name="Chin C."/>
            <person name="Gnerre S."/>
            <person name="Grabherr M."/>
            <person name="Kleber M."/>
            <person name="Mauceli E."/>
            <person name="MacCallum I."/>
        </authorList>
    </citation>
    <scope>NUCLEOTIDE SEQUENCE [LARGE SCALE GENOMIC DNA]</scope>
    <source>
        <strain evidence="3">Tucson 15010-1051.87</strain>
    </source>
</reference>
<dbReference type="OrthoDB" id="7879817at2759"/>
<accession>B4LWX5</accession>
<proteinExistence type="predicted"/>
<dbReference type="HOGENOM" id="CLU_2099362_0_0_1"/>
<dbReference type="Proteomes" id="UP000008792">
    <property type="component" value="Unassembled WGS sequence"/>
</dbReference>
<sequence length="121" mass="14424">MRLSYILLLVCTFALAKAGTWRQSQDYNTSDEEVRPSWTHRHSEMWPCDVADYPEAYLLIHKVEKRLERIDDNEQLKTRVIDYVVDQLRQCKTGNDMDEHCVKRSIGYAMSFINRNKRQQL</sequence>
<dbReference type="eggNOG" id="ENOG502TCBT">
    <property type="taxonomic scope" value="Eukaryota"/>
</dbReference>